<dbReference type="RefSeq" id="WP_091395474.1">
    <property type="nucleotide sequence ID" value="NZ_BKAI01000006.1"/>
</dbReference>
<proteinExistence type="predicted"/>
<gene>
    <name evidence="1" type="ORF">SAMN04487935_2316</name>
</gene>
<keyword evidence="2" id="KW-1185">Reference proteome</keyword>
<accession>A0A1G8YH21</accession>
<evidence type="ECO:0000313" key="2">
    <source>
        <dbReference type="Proteomes" id="UP000199580"/>
    </source>
</evidence>
<dbReference type="Proteomes" id="UP000199580">
    <property type="component" value="Unassembled WGS sequence"/>
</dbReference>
<protein>
    <submittedName>
        <fullName evidence="1">TIGR02757 family protein</fullName>
    </submittedName>
</protein>
<dbReference type="NCBIfam" id="TIGR02757">
    <property type="entry name" value="TIGR02757 family protein"/>
    <property type="match status" value="1"/>
</dbReference>
<sequence>MKINDIKDLLDQKAIQYNVPEFIETDPVQIPRSFTLKEDIEIAAFLSATIAWGNRASVINNARRMMAIMGNSPYDFIMSHSDANLDRAEGFVHRTFNAGDFRTFIKGLQHIYTNHHGMEQIFTNNQTNGFLHHGIHEFKKKFFEIEHLQRTTKHIADPLKNSAAKRFHLFLKWMVRQDNGGVDIGIWKSIPTSVLSCPLDVHTGRVGRKLGFITIKNDNLKALTQLDQALRLFDANDPAKYDVALFGLGKEGFAS</sequence>
<dbReference type="Pfam" id="PF09674">
    <property type="entry name" value="DUF2400"/>
    <property type="match status" value="1"/>
</dbReference>
<organism evidence="1 2">
    <name type="scientific">Flavobacterium noncentrifugens</name>
    <dbReference type="NCBI Taxonomy" id="1128970"/>
    <lineage>
        <taxon>Bacteria</taxon>
        <taxon>Pseudomonadati</taxon>
        <taxon>Bacteroidota</taxon>
        <taxon>Flavobacteriia</taxon>
        <taxon>Flavobacteriales</taxon>
        <taxon>Flavobacteriaceae</taxon>
        <taxon>Flavobacterium</taxon>
    </lineage>
</organism>
<name>A0A1G8YH21_9FLAO</name>
<dbReference type="InterPro" id="IPR014127">
    <property type="entry name" value="CHP02757"/>
</dbReference>
<reference evidence="1 2" key="1">
    <citation type="submission" date="2016-10" db="EMBL/GenBank/DDBJ databases">
        <authorList>
            <person name="de Groot N.N."/>
        </authorList>
    </citation>
    <scope>NUCLEOTIDE SEQUENCE [LARGE SCALE GENOMIC DNA]</scope>
    <source>
        <strain evidence="1 2">CGMCC 1.10076</strain>
    </source>
</reference>
<dbReference type="STRING" id="1128970.SAMN04487935_2316"/>
<dbReference type="EMBL" id="FNEZ01000003">
    <property type="protein sequence ID" value="SDK01704.1"/>
    <property type="molecule type" value="Genomic_DNA"/>
</dbReference>
<dbReference type="OrthoDB" id="9773332at2"/>
<dbReference type="AlphaFoldDB" id="A0A1G8YH21"/>
<evidence type="ECO:0000313" key="1">
    <source>
        <dbReference type="EMBL" id="SDK01704.1"/>
    </source>
</evidence>